<dbReference type="OrthoDB" id="1272283at2"/>
<evidence type="ECO:0000256" key="1">
    <source>
        <dbReference type="ARBA" id="ARBA00004141"/>
    </source>
</evidence>
<dbReference type="Proteomes" id="UP000238042">
    <property type="component" value="Unassembled WGS sequence"/>
</dbReference>
<keyword evidence="2 5" id="KW-0812">Transmembrane</keyword>
<evidence type="ECO:0000256" key="5">
    <source>
        <dbReference type="SAM" id="Phobius"/>
    </source>
</evidence>
<gene>
    <name evidence="7" type="ORF">C4S77_10005</name>
</gene>
<evidence type="ECO:0000256" key="4">
    <source>
        <dbReference type="ARBA" id="ARBA00023136"/>
    </source>
</evidence>
<organism evidence="7 8">
    <name type="scientific">Apibacter adventoris</name>
    <dbReference type="NCBI Taxonomy" id="1679466"/>
    <lineage>
        <taxon>Bacteria</taxon>
        <taxon>Pseudomonadati</taxon>
        <taxon>Bacteroidota</taxon>
        <taxon>Flavobacteriia</taxon>
        <taxon>Flavobacteriales</taxon>
        <taxon>Weeksellaceae</taxon>
        <taxon>Apibacter</taxon>
    </lineage>
</organism>
<protein>
    <submittedName>
        <fullName evidence="7">Sugar translocase</fullName>
    </submittedName>
</protein>
<keyword evidence="8" id="KW-1185">Reference proteome</keyword>
<dbReference type="EMBL" id="PSZM01000045">
    <property type="protein sequence ID" value="PQL90880.1"/>
    <property type="molecule type" value="Genomic_DNA"/>
</dbReference>
<comment type="caution">
    <text evidence="7">The sequence shown here is derived from an EMBL/GenBank/DDBJ whole genome shotgun (WGS) entry which is preliminary data.</text>
</comment>
<dbReference type="GO" id="GO:0000271">
    <property type="term" value="P:polysaccharide biosynthetic process"/>
    <property type="evidence" value="ECO:0007669"/>
    <property type="project" value="InterPro"/>
</dbReference>
<evidence type="ECO:0000313" key="8">
    <source>
        <dbReference type="Proteomes" id="UP000238042"/>
    </source>
</evidence>
<keyword evidence="4 5" id="KW-0472">Membrane</keyword>
<feature type="transmembrane region" description="Helical" evidence="5">
    <location>
        <begin position="114"/>
        <end position="140"/>
    </location>
</feature>
<proteinExistence type="predicted"/>
<feature type="domain" description="GtrA/DPMS transmembrane" evidence="6">
    <location>
        <begin position="11"/>
        <end position="146"/>
    </location>
</feature>
<feature type="transmembrane region" description="Helical" evidence="5">
    <location>
        <begin position="9"/>
        <end position="30"/>
    </location>
</feature>
<name>A0A2S8A8N3_9FLAO</name>
<comment type="subcellular location">
    <subcellularLocation>
        <location evidence="1">Membrane</location>
        <topology evidence="1">Multi-pass membrane protein</topology>
    </subcellularLocation>
</comment>
<dbReference type="Pfam" id="PF04138">
    <property type="entry name" value="GtrA_DPMS_TM"/>
    <property type="match status" value="1"/>
</dbReference>
<sequence length="148" mass="16937">MKKHKKQITLFFIAGVLSAIIEISLMKLLSLPQILPRLFSFENKTNAYPLSNILSTGSGILSNYFFSIYFVFERGKHSKKKEFSLFIILSIITMFLSWAIFGFFHSFIYKPVNFGIITIGDIVLCKGMAIFLVSSVNYIIKKKIIFSN</sequence>
<evidence type="ECO:0000256" key="2">
    <source>
        <dbReference type="ARBA" id="ARBA00022692"/>
    </source>
</evidence>
<keyword evidence="3 5" id="KW-1133">Transmembrane helix</keyword>
<dbReference type="InterPro" id="IPR007267">
    <property type="entry name" value="GtrA_DPMS_TM"/>
</dbReference>
<evidence type="ECO:0000256" key="3">
    <source>
        <dbReference type="ARBA" id="ARBA00022989"/>
    </source>
</evidence>
<reference evidence="7 8" key="1">
    <citation type="submission" date="2018-02" db="EMBL/GenBank/DDBJ databases">
        <title>Genome sequences of Apibacter spp., gut symbionts of Asian honey bees.</title>
        <authorList>
            <person name="Kwong W.K."/>
            <person name="Steele M.I."/>
            <person name="Moran N.A."/>
        </authorList>
    </citation>
    <scope>NUCLEOTIDE SEQUENCE [LARGE SCALE GENOMIC DNA]</scope>
    <source>
        <strain evidence="8">wkB301</strain>
    </source>
</reference>
<feature type="transmembrane region" description="Helical" evidence="5">
    <location>
        <begin position="84"/>
        <end position="108"/>
    </location>
</feature>
<dbReference type="AlphaFoldDB" id="A0A2S8A8N3"/>
<evidence type="ECO:0000313" key="7">
    <source>
        <dbReference type="EMBL" id="PQL90880.1"/>
    </source>
</evidence>
<dbReference type="GO" id="GO:0016020">
    <property type="term" value="C:membrane"/>
    <property type="evidence" value="ECO:0007669"/>
    <property type="project" value="UniProtKB-SubCell"/>
</dbReference>
<evidence type="ECO:0000259" key="6">
    <source>
        <dbReference type="Pfam" id="PF04138"/>
    </source>
</evidence>
<accession>A0A2S8A8N3</accession>
<feature type="transmembrane region" description="Helical" evidence="5">
    <location>
        <begin position="50"/>
        <end position="72"/>
    </location>
</feature>